<dbReference type="EMBL" id="NGKB01000005">
    <property type="protein sequence ID" value="RSU15393.1"/>
    <property type="molecule type" value="Genomic_DNA"/>
</dbReference>
<keyword evidence="1" id="KW-0472">Membrane</keyword>
<dbReference type="OrthoDB" id="9807790at2"/>
<dbReference type="GO" id="GO:0003677">
    <property type="term" value="F:DNA binding"/>
    <property type="evidence" value="ECO:0007669"/>
    <property type="project" value="InterPro"/>
</dbReference>
<organism evidence="3 4">
    <name type="scientific">Vagococcus carniphilus</name>
    <dbReference type="NCBI Taxonomy" id="218144"/>
    <lineage>
        <taxon>Bacteria</taxon>
        <taxon>Bacillati</taxon>
        <taxon>Bacillota</taxon>
        <taxon>Bacilli</taxon>
        <taxon>Lactobacillales</taxon>
        <taxon>Enterococcaceae</taxon>
        <taxon>Vagococcus</taxon>
    </lineage>
</organism>
<dbReference type="Proteomes" id="UP000288028">
    <property type="component" value="Unassembled WGS sequence"/>
</dbReference>
<evidence type="ECO:0000259" key="2">
    <source>
        <dbReference type="Pfam" id="PF01580"/>
    </source>
</evidence>
<name>A0A430B508_9ENTE</name>
<protein>
    <submittedName>
        <fullName evidence="3">Cell division protein FtsK</fullName>
    </submittedName>
</protein>
<dbReference type="Gene3D" id="3.40.50.300">
    <property type="entry name" value="P-loop containing nucleotide triphosphate hydrolases"/>
    <property type="match status" value="1"/>
</dbReference>
<dbReference type="SUPFAM" id="SSF52540">
    <property type="entry name" value="P-loop containing nucleoside triphosphate hydrolases"/>
    <property type="match status" value="1"/>
</dbReference>
<dbReference type="GO" id="GO:0005524">
    <property type="term" value="F:ATP binding"/>
    <property type="evidence" value="ECO:0007669"/>
    <property type="project" value="InterPro"/>
</dbReference>
<dbReference type="RefSeq" id="WP_126793225.1">
    <property type="nucleotide sequence ID" value="NZ_JBHSTO010000039.1"/>
</dbReference>
<proteinExistence type="predicted"/>
<evidence type="ECO:0000256" key="1">
    <source>
        <dbReference type="SAM" id="Phobius"/>
    </source>
</evidence>
<keyword evidence="3" id="KW-0131">Cell cycle</keyword>
<dbReference type="GO" id="GO:0051301">
    <property type="term" value="P:cell division"/>
    <property type="evidence" value="ECO:0007669"/>
    <property type="project" value="UniProtKB-KW"/>
</dbReference>
<gene>
    <name evidence="3" type="ORF">CBF28_06615</name>
</gene>
<feature type="domain" description="FtsK" evidence="2">
    <location>
        <begin position="226"/>
        <end position="315"/>
    </location>
</feature>
<feature type="transmembrane region" description="Helical" evidence="1">
    <location>
        <begin position="38"/>
        <end position="57"/>
    </location>
</feature>
<dbReference type="Pfam" id="PF01580">
    <property type="entry name" value="FtsK_SpoIIIE"/>
    <property type="match status" value="1"/>
</dbReference>
<evidence type="ECO:0000313" key="3">
    <source>
        <dbReference type="EMBL" id="RSU15393.1"/>
    </source>
</evidence>
<keyword evidence="1" id="KW-0812">Transmembrane</keyword>
<keyword evidence="4" id="KW-1185">Reference proteome</keyword>
<comment type="caution">
    <text evidence="3">The sequence shown here is derived from an EMBL/GenBank/DDBJ whole genome shotgun (WGS) entry which is preliminary data.</text>
</comment>
<accession>A0A430B508</accession>
<dbReference type="InterPro" id="IPR002543">
    <property type="entry name" value="FtsK_dom"/>
</dbReference>
<dbReference type="AlphaFoldDB" id="A0A430B508"/>
<dbReference type="InterPro" id="IPR027417">
    <property type="entry name" value="P-loop_NTPase"/>
</dbReference>
<reference evidence="3 4" key="1">
    <citation type="submission" date="2017-05" db="EMBL/GenBank/DDBJ databases">
        <title>Vagococcus spp. assemblies.</title>
        <authorList>
            <person name="Gulvik C.A."/>
        </authorList>
    </citation>
    <scope>NUCLEOTIDE SEQUENCE [LARGE SCALE GENOMIC DNA]</scope>
    <source>
        <strain evidence="3 4">SS1714</strain>
    </source>
</reference>
<feature type="transmembrane region" description="Helical" evidence="1">
    <location>
        <begin position="77"/>
        <end position="98"/>
    </location>
</feature>
<evidence type="ECO:0000313" key="4">
    <source>
        <dbReference type="Proteomes" id="UP000288028"/>
    </source>
</evidence>
<keyword evidence="1" id="KW-1133">Transmembrane helix</keyword>
<sequence>MIEKFIEWFSRLPPLGGGLSKLTVDENQVQVAYKKRKLYILLIKIWAMITFLLLIVYNFKNVISGFSSGRIIFDNQSLNRMLLVALVIIIVISLWEFLHSRYSPIEKWKLEKLLRGFTEESDLLRQHDNSFNQTKSVKWIYSVTDDLITIKLMTGGHVNVEIERDIARRLHGYFVKETRVLWVLEDRRIQDGLVIMIFSHNTDERLVIDDLGKMKKSNTVNFPITKNLNWDVHKQPQIGIFGKTGSGKTTIIKVFILSFLMNNEKNECMIIDGKNSFMAQSGRYAGIPTATTAEECLQLLDDAISIMNQRYSEMNVDCSDENDLTYVEKFSGKGSILIACDELLALASATQAMDKLKKPAERLMPQIADRILTLILKSRQSSMTVLLSGQAFPASLLGDSIARSNLGMLINLGSLTQIQAQELFGRSLKDLPRADTSNYGGLIWLDGLDWEAPKPFFSPYYDDEKLPFKETLSKLAEAEGGGLPQAECLS</sequence>
<keyword evidence="3" id="KW-0132">Cell division</keyword>